<feature type="transmembrane region" description="Helical" evidence="4">
    <location>
        <begin position="220"/>
        <end position="241"/>
    </location>
</feature>
<dbReference type="PANTHER" id="PTHR45138:SF9">
    <property type="entry name" value="DIGUANYLATE CYCLASE DGCM-RELATED"/>
    <property type="match status" value="1"/>
</dbReference>
<reference evidence="6 7" key="1">
    <citation type="submission" date="2020-03" db="EMBL/GenBank/DDBJ databases">
        <title>Alteromonas ponticola sp. nov., isolated from seawater.</title>
        <authorList>
            <person name="Yoon J.-H."/>
            <person name="Kim Y.-O."/>
        </authorList>
    </citation>
    <scope>NUCLEOTIDE SEQUENCE [LARGE SCALE GENOMIC DNA]</scope>
    <source>
        <strain evidence="6 7">MYP5</strain>
    </source>
</reference>
<evidence type="ECO:0000256" key="3">
    <source>
        <dbReference type="SAM" id="MobiDB-lite"/>
    </source>
</evidence>
<dbReference type="RefSeq" id="WP_169210941.1">
    <property type="nucleotide sequence ID" value="NZ_JAATNW010000005.1"/>
</dbReference>
<keyword evidence="4" id="KW-0812">Transmembrane</keyword>
<evidence type="ECO:0000313" key="7">
    <source>
        <dbReference type="Proteomes" id="UP000709336"/>
    </source>
</evidence>
<feature type="region of interest" description="Disordered" evidence="3">
    <location>
        <begin position="448"/>
        <end position="477"/>
    </location>
</feature>
<dbReference type="Pfam" id="PF00990">
    <property type="entry name" value="GGDEF"/>
    <property type="match status" value="1"/>
</dbReference>
<dbReference type="InterPro" id="IPR043128">
    <property type="entry name" value="Rev_trsase/Diguanyl_cyclase"/>
</dbReference>
<dbReference type="SMART" id="SM00267">
    <property type="entry name" value="GGDEF"/>
    <property type="match status" value="1"/>
</dbReference>
<feature type="transmembrane region" description="Helical" evidence="4">
    <location>
        <begin position="148"/>
        <end position="173"/>
    </location>
</feature>
<accession>A0ABX1R5H6</accession>
<dbReference type="EC" id="2.7.7.65" evidence="1"/>
<evidence type="ECO:0000259" key="5">
    <source>
        <dbReference type="PROSITE" id="PS50887"/>
    </source>
</evidence>
<dbReference type="InterPro" id="IPR029787">
    <property type="entry name" value="Nucleotide_cyclase"/>
</dbReference>
<keyword evidence="7" id="KW-1185">Reference proteome</keyword>
<dbReference type="Proteomes" id="UP000709336">
    <property type="component" value="Unassembled WGS sequence"/>
</dbReference>
<keyword evidence="4" id="KW-1133">Transmembrane helix</keyword>
<dbReference type="InterPro" id="IPR050469">
    <property type="entry name" value="Diguanylate_Cyclase"/>
</dbReference>
<dbReference type="InterPro" id="IPR000160">
    <property type="entry name" value="GGDEF_dom"/>
</dbReference>
<feature type="compositionally biased region" description="Basic and acidic residues" evidence="3">
    <location>
        <begin position="456"/>
        <end position="477"/>
    </location>
</feature>
<organism evidence="6 7">
    <name type="scientific">Alteromonas ponticola</name>
    <dbReference type="NCBI Taxonomy" id="2720613"/>
    <lineage>
        <taxon>Bacteria</taxon>
        <taxon>Pseudomonadati</taxon>
        <taxon>Pseudomonadota</taxon>
        <taxon>Gammaproteobacteria</taxon>
        <taxon>Alteromonadales</taxon>
        <taxon>Alteromonadaceae</taxon>
        <taxon>Alteromonas/Salinimonas group</taxon>
        <taxon>Alteromonas</taxon>
    </lineage>
</organism>
<name>A0ABX1R5H6_9ALTE</name>
<comment type="caution">
    <text evidence="6">The sequence shown here is derived from an EMBL/GenBank/DDBJ whole genome shotgun (WGS) entry which is preliminary data.</text>
</comment>
<feature type="transmembrane region" description="Helical" evidence="4">
    <location>
        <begin position="117"/>
        <end position="136"/>
    </location>
</feature>
<dbReference type="NCBIfam" id="TIGR00254">
    <property type="entry name" value="GGDEF"/>
    <property type="match status" value="1"/>
</dbReference>
<evidence type="ECO:0000256" key="2">
    <source>
        <dbReference type="ARBA" id="ARBA00034247"/>
    </source>
</evidence>
<dbReference type="CDD" id="cd01949">
    <property type="entry name" value="GGDEF"/>
    <property type="match status" value="1"/>
</dbReference>
<evidence type="ECO:0000256" key="1">
    <source>
        <dbReference type="ARBA" id="ARBA00012528"/>
    </source>
</evidence>
<evidence type="ECO:0000313" key="6">
    <source>
        <dbReference type="EMBL" id="NMH60382.1"/>
    </source>
</evidence>
<feature type="transmembrane region" description="Helical" evidence="4">
    <location>
        <begin position="193"/>
        <end position="211"/>
    </location>
</feature>
<keyword evidence="4" id="KW-0472">Membrane</keyword>
<feature type="transmembrane region" description="Helical" evidence="4">
    <location>
        <begin position="253"/>
        <end position="275"/>
    </location>
</feature>
<protein>
    <recommendedName>
        <fullName evidence="1">diguanylate cyclase</fullName>
        <ecNumber evidence="1">2.7.7.65</ecNumber>
    </recommendedName>
</protein>
<dbReference type="Pfam" id="PF17158">
    <property type="entry name" value="MASE4"/>
    <property type="match status" value="1"/>
</dbReference>
<feature type="transmembrane region" description="Helical" evidence="4">
    <location>
        <begin position="78"/>
        <end position="97"/>
    </location>
</feature>
<dbReference type="EMBL" id="JAATNW010000005">
    <property type="protein sequence ID" value="NMH60382.1"/>
    <property type="molecule type" value="Genomic_DNA"/>
</dbReference>
<evidence type="ECO:0000256" key="4">
    <source>
        <dbReference type="SAM" id="Phobius"/>
    </source>
</evidence>
<feature type="domain" description="GGDEF" evidence="5">
    <location>
        <begin position="318"/>
        <end position="454"/>
    </location>
</feature>
<dbReference type="PROSITE" id="PS50887">
    <property type="entry name" value="GGDEF"/>
    <property type="match status" value="1"/>
</dbReference>
<comment type="catalytic activity">
    <reaction evidence="2">
        <text>2 GTP = 3',3'-c-di-GMP + 2 diphosphate</text>
        <dbReference type="Rhea" id="RHEA:24898"/>
        <dbReference type="ChEBI" id="CHEBI:33019"/>
        <dbReference type="ChEBI" id="CHEBI:37565"/>
        <dbReference type="ChEBI" id="CHEBI:58805"/>
        <dbReference type="EC" id="2.7.7.65"/>
    </reaction>
</comment>
<dbReference type="Gene3D" id="3.30.70.270">
    <property type="match status" value="1"/>
</dbReference>
<feature type="transmembrane region" description="Helical" evidence="4">
    <location>
        <begin position="46"/>
        <end position="66"/>
    </location>
</feature>
<feature type="transmembrane region" description="Helical" evidence="4">
    <location>
        <begin position="15"/>
        <end position="34"/>
    </location>
</feature>
<gene>
    <name evidence="6" type="ORF">HCJ96_10155</name>
</gene>
<dbReference type="InterPro" id="IPR033424">
    <property type="entry name" value="MASE4"/>
</dbReference>
<proteinExistence type="predicted"/>
<dbReference type="SUPFAM" id="SSF55073">
    <property type="entry name" value="Nucleotide cyclase"/>
    <property type="match status" value="1"/>
</dbReference>
<dbReference type="PANTHER" id="PTHR45138">
    <property type="entry name" value="REGULATORY COMPONENTS OF SENSORY TRANSDUCTION SYSTEM"/>
    <property type="match status" value="1"/>
</dbReference>
<sequence>MPVRQLDIQPGTKQYISIAIVSIILLLGSGWAIVNGTAEGTVSPSFLGSYGTAVFIFEVITSLLLLSQFLRTGRFTYAFLSMAYLWVALISPVQIMLLNDTISLTSSFRAGGKEASWLWTFWHVGFPVIIAIALGLNGSNPVITHRPVFWAWYLYTAELIIIAIVLSFSLFGWVSFPEMVGTDNQFGNLLTQVIGPLVAISCAAALFMVVVKGRFQTDIYAWLAVAMLAAFCEGIVSVYSGSRFSVGWYAARVLSLISSGSVFVALLLDTMALYLRVIDQNRELRKIASIDKLTQLSNRREFDERLAEEIRRATRERKTMSLIMLDIDFFKSFNDSYGHQTGDKCLEQVAASIRKFISRPADVAARYGGEEFAVLLPDTAEHSAFELAEDIRKDISNTPFRLADGDHVTVTASLGVSSLTPTSVSDGDELIKSADAALYLAKRSGRNRVQRPTRTWHSERQEQEAKVDGHPEILRKG</sequence>